<reference evidence="2 3" key="1">
    <citation type="journal article" date="2005" name="Genome Res.">
        <title>Comparative and functional genomic analyses of the pathogenicity of phytopathogen Xanthomonas campestris pv. campestris.</title>
        <authorList>
            <person name="Qian W."/>
            <person name="Jia Y."/>
            <person name="Ren S.X."/>
            <person name="He Y.Q."/>
            <person name="Feng J.X."/>
            <person name="Lu L.F."/>
            <person name="Sun Q."/>
            <person name="Ying G."/>
            <person name="Tang D.J."/>
            <person name="Tang H."/>
            <person name="Wu W."/>
            <person name="Hao P."/>
            <person name="Wang L."/>
            <person name="Jiang B.L."/>
            <person name="Zeng S."/>
            <person name="Gu W.Y."/>
            <person name="Lu G."/>
            <person name="Rong L."/>
            <person name="Tian Y."/>
            <person name="Yao Z."/>
            <person name="Fu G."/>
            <person name="Chen B."/>
            <person name="Fang R."/>
            <person name="Qiang B."/>
            <person name="Chen Z."/>
            <person name="Zhao G.P."/>
            <person name="Tang J.L."/>
            <person name="He C."/>
        </authorList>
    </citation>
    <scope>NUCLEOTIDE SEQUENCE [LARGE SCALE GENOMIC DNA]</scope>
    <source>
        <strain evidence="2 3">8004</strain>
    </source>
</reference>
<dbReference type="Proteomes" id="UP000000420">
    <property type="component" value="Chromosome"/>
</dbReference>
<protein>
    <submittedName>
        <fullName evidence="2">Uncharacterized protein</fullName>
    </submittedName>
</protein>
<accession>A0A0H2X2G7</accession>
<dbReference type="EMBL" id="CP000050">
    <property type="protein sequence ID" value="AAY47206.1"/>
    <property type="molecule type" value="Genomic_DNA"/>
</dbReference>
<dbReference type="HOGENOM" id="CLU_626605_0_0_6"/>
<feature type="compositionally biased region" description="Polar residues" evidence="1">
    <location>
        <begin position="1"/>
        <end position="12"/>
    </location>
</feature>
<gene>
    <name evidence="2" type="ordered locus">XC_0115</name>
</gene>
<organism evidence="2 3">
    <name type="scientific">Xanthomonas campestris pv. campestris (strain 8004)</name>
    <dbReference type="NCBI Taxonomy" id="314565"/>
    <lineage>
        <taxon>Bacteria</taxon>
        <taxon>Pseudomonadati</taxon>
        <taxon>Pseudomonadota</taxon>
        <taxon>Gammaproteobacteria</taxon>
        <taxon>Lysobacterales</taxon>
        <taxon>Lysobacteraceae</taxon>
        <taxon>Xanthomonas</taxon>
    </lineage>
</organism>
<evidence type="ECO:0000256" key="1">
    <source>
        <dbReference type="SAM" id="MobiDB-lite"/>
    </source>
</evidence>
<dbReference type="KEGG" id="xcb:XC_0115"/>
<evidence type="ECO:0000313" key="2">
    <source>
        <dbReference type="EMBL" id="AAY47206.1"/>
    </source>
</evidence>
<sequence length="457" mass="49924">MLTHTNNASDTPTAEAHDSPVSLFRQTAAQRRQADAAALQAADYDQKPWGLLYRALTDAIGATPDTFQMVYPFTTWAWPMQQAGFIGTAQYDFCSTSPQWSAVGAFVSSGDRLNQAYQEFLNVIPAATDDASLRQKIKAADDALTAASNGYTIAYNQARSVYQDDVTDNDPTFTKWLGSPAGAGWQNKISTMQVKMDQAQLTYNALVVQANTPGLGEAQKQMANENFYAKLNDPALSKFPLVPNWSVAQSASEWIDAVQAGQGPAGATMGFTNRDAAYDYSKTWAGGSAKIRQLFWEVRVAGKWQRIDEFETDNELDVSVEFEALDLIQIQPSDWYNGPFVRSKRNGPFVKGYSAFGEDGTQAVFGEKGFFGLLKTGMYVGYKPTFTITTSKSSFSKFSEMFKVSTGLRIGPFTFEAEGGSEKAGWSLSESGQSFTGTTTSEQPLIVGIAISKLPQE</sequence>
<dbReference type="AlphaFoldDB" id="A0A0H2X2G7"/>
<feature type="region of interest" description="Disordered" evidence="1">
    <location>
        <begin position="1"/>
        <end position="20"/>
    </location>
</feature>
<proteinExistence type="predicted"/>
<name>A0A0H2X2G7_XANC8</name>
<evidence type="ECO:0000313" key="3">
    <source>
        <dbReference type="Proteomes" id="UP000000420"/>
    </source>
</evidence>
<dbReference type="RefSeq" id="WP_011035368.1">
    <property type="nucleotide sequence ID" value="NC_007086.1"/>
</dbReference>